<dbReference type="InterPro" id="IPR013078">
    <property type="entry name" value="His_Pase_superF_clade-1"/>
</dbReference>
<name>A0A1M5XKN0_9BACI</name>
<dbReference type="InterPro" id="IPR050275">
    <property type="entry name" value="PGM_Phosphatase"/>
</dbReference>
<dbReference type="EMBL" id="FQXD01000029">
    <property type="protein sequence ID" value="SHI00405.1"/>
    <property type="molecule type" value="Genomic_DNA"/>
</dbReference>
<dbReference type="SUPFAM" id="SSF53254">
    <property type="entry name" value="Phosphoglycerate mutase-like"/>
    <property type="match status" value="1"/>
</dbReference>
<dbReference type="Proteomes" id="UP000184079">
    <property type="component" value="Unassembled WGS sequence"/>
</dbReference>
<dbReference type="GO" id="GO:0005737">
    <property type="term" value="C:cytoplasm"/>
    <property type="evidence" value="ECO:0007669"/>
    <property type="project" value="TreeGrafter"/>
</dbReference>
<dbReference type="InterPro" id="IPR029033">
    <property type="entry name" value="His_PPase_superfam"/>
</dbReference>
<dbReference type="Gene3D" id="3.40.50.1240">
    <property type="entry name" value="Phosphoglycerate mutase-like"/>
    <property type="match status" value="1"/>
</dbReference>
<evidence type="ECO:0000313" key="1">
    <source>
        <dbReference type="EMBL" id="SHI00405.1"/>
    </source>
</evidence>
<sequence>MNRGDWMDKTIYVIRHCEAEGQAADAPLTERGWLQAKELAGFLSERKVDRIISSPFLRAIQSIKPFADIKNLEIEQEERLTERVLSSTFFSDWMDKLKATYDKLDLKYEGGETSNEAMNRIISVVEDIVESHATHTVIVAHGGIISLLLHYYDQSFGFEQWKELSNPDVYELNISDQATRYTRLWDNRLGWIVLYFTWWRAKIWREPSSSIKKRMYGRSQRRYRNW</sequence>
<proteinExistence type="predicted"/>
<dbReference type="SMART" id="SM00855">
    <property type="entry name" value="PGAM"/>
    <property type="match status" value="1"/>
</dbReference>
<dbReference type="AlphaFoldDB" id="A0A1M5XKN0"/>
<dbReference type="PANTHER" id="PTHR48100">
    <property type="entry name" value="BROAD-SPECIFICITY PHOSPHATASE YOR283W-RELATED"/>
    <property type="match status" value="1"/>
</dbReference>
<reference evidence="2" key="1">
    <citation type="submission" date="2016-11" db="EMBL/GenBank/DDBJ databases">
        <authorList>
            <person name="Varghese N."/>
            <person name="Submissions S."/>
        </authorList>
    </citation>
    <scope>NUCLEOTIDE SEQUENCE [LARGE SCALE GENOMIC DNA]</scope>
    <source>
        <strain evidence="2">CGMCC 1.6496</strain>
    </source>
</reference>
<evidence type="ECO:0000313" key="2">
    <source>
        <dbReference type="Proteomes" id="UP000184079"/>
    </source>
</evidence>
<keyword evidence="2" id="KW-1185">Reference proteome</keyword>
<dbReference type="CDD" id="cd07067">
    <property type="entry name" value="HP_PGM_like"/>
    <property type="match status" value="1"/>
</dbReference>
<dbReference type="Pfam" id="PF00300">
    <property type="entry name" value="His_Phos_1"/>
    <property type="match status" value="1"/>
</dbReference>
<gene>
    <name evidence="1" type="ORF">SAMN05421807_12914</name>
</gene>
<accession>A0A1M5XKN0</accession>
<organism evidence="1 2">
    <name type="scientific">Virgibacillus chiguensis</name>
    <dbReference type="NCBI Taxonomy" id="411959"/>
    <lineage>
        <taxon>Bacteria</taxon>
        <taxon>Bacillati</taxon>
        <taxon>Bacillota</taxon>
        <taxon>Bacilli</taxon>
        <taxon>Bacillales</taxon>
        <taxon>Bacillaceae</taxon>
        <taxon>Virgibacillus</taxon>
    </lineage>
</organism>
<protein>
    <submittedName>
        <fullName evidence="1">2,3-bisphosphoglycerate-dependent phosphoglycerate mutase</fullName>
    </submittedName>
</protein>
<dbReference type="PANTHER" id="PTHR48100:SF1">
    <property type="entry name" value="HISTIDINE PHOSPHATASE FAMILY PROTEIN-RELATED"/>
    <property type="match status" value="1"/>
</dbReference>
<dbReference type="GO" id="GO:0016791">
    <property type="term" value="F:phosphatase activity"/>
    <property type="evidence" value="ECO:0007669"/>
    <property type="project" value="TreeGrafter"/>
</dbReference>